<dbReference type="InterPro" id="IPR013826">
    <property type="entry name" value="Topo_IA_cen_sub3"/>
</dbReference>
<protein>
    <recommendedName>
        <fullName evidence="3 7">DNA topoisomerase</fullName>
        <ecNumber evidence="3 7">5.6.2.1</ecNumber>
    </recommendedName>
</protein>
<gene>
    <name evidence="10" type="ORF">Ctob_012837</name>
</gene>
<sequence length="545" mass="61984">MKMTSVVGHLLEMDFTEAYRSWRSTNPIDLFEAPITETTREDLQDVRKNLEKHVRGCTDLILWLDCDREGEAIGFEVIGVCQAVQPHLRVRRARFSALIPRDIHHALAHLVPPDQRQSDAVLARQEVDLRLGAAFTRLQTLALQNKFEGLEQMLSYGPCQFPTMWFVAQRADRIAAFRSESFWQIEMEHTRRADDGEQLHVRFSWSRTRLFDRLAALVLYELCVERGTASITSVTAKPTSKRRPLPLSTVEFQRLASSQLHIASDQTMDIAEKLYQSGYLSYPRTETDSFKEGFDLLTLIRTQLADQRWAAYTQRLLDGDFQWPIHGGKDDNAHPPIHPCKSGTDLSGDEARLYELVARRFLACCSKDALGHETVVRAELAGEEFSAHGLMVLERNYLDVYQYDRWTAKKIPTFHVGEHFVPTRLEMAEGMTTPPSYLSESDLIHLMETHSIGTDATIAEHIKTVVKRSYVEKRGQHFHPTTVGRMLLKGYVDVGFDLGKPELRAEMERAINRVASGERTRAAAVGEIVALMKPLFAKASRSVQS</sequence>
<dbReference type="InterPro" id="IPR013824">
    <property type="entry name" value="Topo_IA_cen_sub1"/>
</dbReference>
<dbReference type="GO" id="GO:0005634">
    <property type="term" value="C:nucleus"/>
    <property type="evidence" value="ECO:0007669"/>
    <property type="project" value="TreeGrafter"/>
</dbReference>
<dbReference type="InterPro" id="IPR034144">
    <property type="entry name" value="TOPRIM_TopoIII"/>
</dbReference>
<feature type="domain" description="Toprim" evidence="8">
    <location>
        <begin position="1"/>
        <end position="96"/>
    </location>
</feature>
<name>A0A0M0K9P0_9EUKA</name>
<evidence type="ECO:0000313" key="10">
    <source>
        <dbReference type="EMBL" id="KOO35566.1"/>
    </source>
</evidence>
<evidence type="ECO:0000259" key="9">
    <source>
        <dbReference type="PROSITE" id="PS52039"/>
    </source>
</evidence>
<dbReference type="GO" id="GO:0003677">
    <property type="term" value="F:DNA binding"/>
    <property type="evidence" value="ECO:0007669"/>
    <property type="project" value="UniProtKB-KW"/>
</dbReference>
<proteinExistence type="inferred from homology"/>
<dbReference type="FunFam" id="1.10.290.10:FF:000001">
    <property type="entry name" value="DNA topoisomerase"/>
    <property type="match status" value="1"/>
</dbReference>
<dbReference type="GO" id="GO:0006265">
    <property type="term" value="P:DNA topological change"/>
    <property type="evidence" value="ECO:0007669"/>
    <property type="project" value="InterPro"/>
</dbReference>
<dbReference type="Pfam" id="PF01751">
    <property type="entry name" value="Toprim"/>
    <property type="match status" value="1"/>
</dbReference>
<dbReference type="PROSITE" id="PS50880">
    <property type="entry name" value="TOPRIM"/>
    <property type="match status" value="1"/>
</dbReference>
<dbReference type="GO" id="GO:0006310">
    <property type="term" value="P:DNA recombination"/>
    <property type="evidence" value="ECO:0007669"/>
    <property type="project" value="TreeGrafter"/>
</dbReference>
<keyword evidence="5 7" id="KW-0238">DNA-binding</keyword>
<dbReference type="CDD" id="cd03362">
    <property type="entry name" value="TOPRIM_TopoIA_TopoIII"/>
    <property type="match status" value="1"/>
</dbReference>
<dbReference type="Proteomes" id="UP000037460">
    <property type="component" value="Unassembled WGS sequence"/>
</dbReference>
<dbReference type="PROSITE" id="PS00396">
    <property type="entry name" value="TOPO_IA_1"/>
    <property type="match status" value="1"/>
</dbReference>
<dbReference type="InterPro" id="IPR003601">
    <property type="entry name" value="Topo_IA_2"/>
</dbReference>
<dbReference type="GO" id="GO:0031422">
    <property type="term" value="C:RecQ family helicase-topoisomerase III complex"/>
    <property type="evidence" value="ECO:0007669"/>
    <property type="project" value="TreeGrafter"/>
</dbReference>
<comment type="caution">
    <text evidence="10">The sequence shown here is derived from an EMBL/GenBank/DDBJ whole genome shotgun (WGS) entry which is preliminary data.</text>
</comment>
<keyword evidence="4 7" id="KW-0799">Topoisomerase</keyword>
<dbReference type="InterPro" id="IPR023405">
    <property type="entry name" value="Topo_IA_core_domain"/>
</dbReference>
<dbReference type="PANTHER" id="PTHR11390">
    <property type="entry name" value="PROKARYOTIC DNA TOPOISOMERASE"/>
    <property type="match status" value="1"/>
</dbReference>
<evidence type="ECO:0000256" key="1">
    <source>
        <dbReference type="ARBA" id="ARBA00000213"/>
    </source>
</evidence>
<dbReference type="SUPFAM" id="SSF56712">
    <property type="entry name" value="Prokaryotic type I DNA topoisomerase"/>
    <property type="match status" value="1"/>
</dbReference>
<dbReference type="PROSITE" id="PS52039">
    <property type="entry name" value="TOPO_IA_2"/>
    <property type="match status" value="1"/>
</dbReference>
<dbReference type="Gene3D" id="3.40.50.140">
    <property type="match status" value="1"/>
</dbReference>
<dbReference type="CDD" id="cd00186">
    <property type="entry name" value="TOP1Ac"/>
    <property type="match status" value="1"/>
</dbReference>
<dbReference type="SMART" id="SM00436">
    <property type="entry name" value="TOP1Bc"/>
    <property type="match status" value="1"/>
</dbReference>
<dbReference type="PRINTS" id="PR00417">
    <property type="entry name" value="PRTPISMRASEI"/>
</dbReference>
<dbReference type="Gene3D" id="2.70.20.10">
    <property type="entry name" value="Topoisomerase I, domain 3"/>
    <property type="match status" value="1"/>
</dbReference>
<dbReference type="OrthoDB" id="430051at2759"/>
<dbReference type="PANTHER" id="PTHR11390:SF21">
    <property type="entry name" value="DNA TOPOISOMERASE 3-ALPHA"/>
    <property type="match status" value="1"/>
</dbReference>
<dbReference type="SMART" id="SM00437">
    <property type="entry name" value="TOP1Ac"/>
    <property type="match status" value="1"/>
</dbReference>
<dbReference type="EMBL" id="JWZX01000817">
    <property type="protein sequence ID" value="KOO35566.1"/>
    <property type="molecule type" value="Genomic_DNA"/>
</dbReference>
<dbReference type="InterPro" id="IPR013497">
    <property type="entry name" value="Topo_IA_cen"/>
</dbReference>
<dbReference type="Pfam" id="PF01131">
    <property type="entry name" value="Topoisom_bac"/>
    <property type="match status" value="1"/>
</dbReference>
<evidence type="ECO:0000256" key="2">
    <source>
        <dbReference type="ARBA" id="ARBA00009446"/>
    </source>
</evidence>
<dbReference type="AlphaFoldDB" id="A0A0M0K9P0"/>
<dbReference type="InterPro" id="IPR023406">
    <property type="entry name" value="Topo_IA_AS"/>
</dbReference>
<dbReference type="Gene3D" id="1.10.290.10">
    <property type="entry name" value="Topoisomerase I, domain 4"/>
    <property type="match status" value="1"/>
</dbReference>
<evidence type="ECO:0000256" key="4">
    <source>
        <dbReference type="ARBA" id="ARBA00023029"/>
    </source>
</evidence>
<comment type="similarity">
    <text evidence="2 7">Belongs to the type IA topoisomerase family.</text>
</comment>
<evidence type="ECO:0000256" key="3">
    <source>
        <dbReference type="ARBA" id="ARBA00012891"/>
    </source>
</evidence>
<evidence type="ECO:0000256" key="7">
    <source>
        <dbReference type="RuleBase" id="RU362092"/>
    </source>
</evidence>
<dbReference type="EC" id="5.6.2.1" evidence="3 7"/>
<keyword evidence="11" id="KW-1185">Reference proteome</keyword>
<evidence type="ECO:0000256" key="6">
    <source>
        <dbReference type="ARBA" id="ARBA00023235"/>
    </source>
</evidence>
<organism evidence="10 11">
    <name type="scientific">Chrysochromulina tobinii</name>
    <dbReference type="NCBI Taxonomy" id="1460289"/>
    <lineage>
        <taxon>Eukaryota</taxon>
        <taxon>Haptista</taxon>
        <taxon>Haptophyta</taxon>
        <taxon>Prymnesiophyceae</taxon>
        <taxon>Prymnesiales</taxon>
        <taxon>Chrysochromulinaceae</taxon>
        <taxon>Chrysochromulina</taxon>
    </lineage>
</organism>
<evidence type="ECO:0000259" key="8">
    <source>
        <dbReference type="PROSITE" id="PS50880"/>
    </source>
</evidence>
<reference evidence="11" key="1">
    <citation type="journal article" date="2015" name="PLoS Genet.">
        <title>Genome Sequence and Transcriptome Analyses of Chrysochromulina tobin: Metabolic Tools for Enhanced Algal Fitness in the Prominent Order Prymnesiales (Haptophyceae).</title>
        <authorList>
            <person name="Hovde B.T."/>
            <person name="Deodato C.R."/>
            <person name="Hunsperger H.M."/>
            <person name="Ryken S.A."/>
            <person name="Yost W."/>
            <person name="Jha R.K."/>
            <person name="Patterson J."/>
            <person name="Monnat R.J. Jr."/>
            <person name="Barlow S.B."/>
            <person name="Starkenburg S.R."/>
            <person name="Cattolico R.A."/>
        </authorList>
    </citation>
    <scope>NUCLEOTIDE SEQUENCE</scope>
    <source>
        <strain evidence="11">CCMP291</strain>
    </source>
</reference>
<comment type="function">
    <text evidence="7">Introduces a single-strand break via transesterification at a target site in duplex DNA. Releases the supercoiling and torsional tension of DNA introduced during the DNA replication and transcription by transiently cleaving and rejoining one strand of the DNA duplex. The scissile phosphodiester is attacked by the catalytic tyrosine of the enzyme, resulting in the formation of a DNA-(5'-phosphotyrosyl)-enzyme intermediate and the expulsion of a 3'-OH DNA strand.</text>
</comment>
<dbReference type="InterPro" id="IPR006171">
    <property type="entry name" value="TOPRIM_dom"/>
</dbReference>
<feature type="domain" description="Topo IA-type catalytic" evidence="9">
    <location>
        <begin position="114"/>
        <end position="536"/>
    </location>
</feature>
<comment type="catalytic activity">
    <reaction evidence="1 7">
        <text>ATP-independent breakage of single-stranded DNA, followed by passage and rejoining.</text>
        <dbReference type="EC" id="5.6.2.1"/>
    </reaction>
</comment>
<accession>A0A0M0K9P0</accession>
<evidence type="ECO:0000256" key="5">
    <source>
        <dbReference type="ARBA" id="ARBA00023125"/>
    </source>
</evidence>
<dbReference type="InterPro" id="IPR003602">
    <property type="entry name" value="Topo_IA_DNA-bd_dom"/>
</dbReference>
<dbReference type="Gene3D" id="1.10.460.10">
    <property type="entry name" value="Topoisomerase I, domain 2"/>
    <property type="match status" value="1"/>
</dbReference>
<keyword evidence="6 7" id="KW-0413">Isomerase</keyword>
<dbReference type="InterPro" id="IPR013825">
    <property type="entry name" value="Topo_IA_cen_sub2"/>
</dbReference>
<evidence type="ECO:0000313" key="11">
    <source>
        <dbReference type="Proteomes" id="UP000037460"/>
    </source>
</evidence>
<dbReference type="GO" id="GO:0003917">
    <property type="term" value="F:DNA topoisomerase type I (single strand cut, ATP-independent) activity"/>
    <property type="evidence" value="ECO:0007669"/>
    <property type="project" value="UniProtKB-EC"/>
</dbReference>
<dbReference type="InterPro" id="IPR000380">
    <property type="entry name" value="Topo_IA"/>
</dbReference>
<dbReference type="GO" id="GO:0006281">
    <property type="term" value="P:DNA repair"/>
    <property type="evidence" value="ECO:0007669"/>
    <property type="project" value="TreeGrafter"/>
</dbReference>
<dbReference type="FunFam" id="2.70.20.10:FF:000004">
    <property type="entry name" value="DNA topoisomerase"/>
    <property type="match status" value="1"/>
</dbReference>